<gene>
    <name evidence="1" type="ORF">METZ01_LOCUS234847</name>
</gene>
<reference evidence="1" key="1">
    <citation type="submission" date="2018-05" db="EMBL/GenBank/DDBJ databases">
        <authorList>
            <person name="Lanie J.A."/>
            <person name="Ng W.-L."/>
            <person name="Kazmierczak K.M."/>
            <person name="Andrzejewski T.M."/>
            <person name="Davidsen T.M."/>
            <person name="Wayne K.J."/>
            <person name="Tettelin H."/>
            <person name="Glass J.I."/>
            <person name="Rusch D."/>
            <person name="Podicherti R."/>
            <person name="Tsui H.-C.T."/>
            <person name="Winkler M.E."/>
        </authorList>
    </citation>
    <scope>NUCLEOTIDE SEQUENCE</scope>
</reference>
<organism evidence="1">
    <name type="scientific">marine metagenome</name>
    <dbReference type="NCBI Taxonomy" id="408172"/>
    <lineage>
        <taxon>unclassified sequences</taxon>
        <taxon>metagenomes</taxon>
        <taxon>ecological metagenomes</taxon>
    </lineage>
</organism>
<proteinExistence type="predicted"/>
<evidence type="ECO:0000313" key="1">
    <source>
        <dbReference type="EMBL" id="SVB81993.1"/>
    </source>
</evidence>
<protein>
    <submittedName>
        <fullName evidence="1">Uncharacterized protein</fullName>
    </submittedName>
</protein>
<accession>A0A382H5D6</accession>
<dbReference type="EMBL" id="UINC01059036">
    <property type="protein sequence ID" value="SVB81993.1"/>
    <property type="molecule type" value="Genomic_DNA"/>
</dbReference>
<dbReference type="AlphaFoldDB" id="A0A382H5D6"/>
<name>A0A382H5D6_9ZZZZ</name>
<sequence>MCRTTNRNALEVTKGSFDYSHDPEGRAVRNKKLFLNKGAFNNYQHHYISIL</sequence>